<keyword evidence="4 5" id="KW-0472">Membrane</keyword>
<evidence type="ECO:0000256" key="5">
    <source>
        <dbReference type="SAM" id="Phobius"/>
    </source>
</evidence>
<evidence type="ECO:0000256" key="1">
    <source>
        <dbReference type="ARBA" id="ARBA00004141"/>
    </source>
</evidence>
<keyword evidence="8" id="KW-1185">Reference proteome</keyword>
<feature type="transmembrane region" description="Helical" evidence="5">
    <location>
        <begin position="392"/>
        <end position="412"/>
    </location>
</feature>
<feature type="transmembrane region" description="Helical" evidence="5">
    <location>
        <begin position="298"/>
        <end position="318"/>
    </location>
</feature>
<accession>A0A9N9BK73</accession>
<feature type="transmembrane region" description="Helical" evidence="5">
    <location>
        <begin position="172"/>
        <end position="195"/>
    </location>
</feature>
<evidence type="ECO:0000259" key="6">
    <source>
        <dbReference type="PROSITE" id="PS50850"/>
    </source>
</evidence>
<protein>
    <submittedName>
        <fullName evidence="7">10386_t:CDS:1</fullName>
    </submittedName>
</protein>
<feature type="transmembrane region" description="Helical" evidence="5">
    <location>
        <begin position="324"/>
        <end position="351"/>
    </location>
</feature>
<evidence type="ECO:0000256" key="3">
    <source>
        <dbReference type="ARBA" id="ARBA00022989"/>
    </source>
</evidence>
<feature type="transmembrane region" description="Helical" evidence="5">
    <location>
        <begin position="12"/>
        <end position="35"/>
    </location>
</feature>
<dbReference type="InterPro" id="IPR005828">
    <property type="entry name" value="MFS_sugar_transport-like"/>
</dbReference>
<dbReference type="InterPro" id="IPR036259">
    <property type="entry name" value="MFS_trans_sf"/>
</dbReference>
<dbReference type="PROSITE" id="PS50850">
    <property type="entry name" value="MFS"/>
    <property type="match status" value="1"/>
</dbReference>
<dbReference type="InterPro" id="IPR020846">
    <property type="entry name" value="MFS_dom"/>
</dbReference>
<proteinExistence type="predicted"/>
<dbReference type="Proteomes" id="UP000789572">
    <property type="component" value="Unassembled WGS sequence"/>
</dbReference>
<feature type="domain" description="Major facilitator superfamily (MFS) profile" evidence="6">
    <location>
        <begin position="9"/>
        <end position="417"/>
    </location>
</feature>
<dbReference type="Gene3D" id="1.20.1250.20">
    <property type="entry name" value="MFS general substrate transporter like domains"/>
    <property type="match status" value="1"/>
</dbReference>
<dbReference type="OrthoDB" id="433512at2759"/>
<evidence type="ECO:0000256" key="2">
    <source>
        <dbReference type="ARBA" id="ARBA00022692"/>
    </source>
</evidence>
<comment type="caution">
    <text evidence="7">The sequence shown here is derived from an EMBL/GenBank/DDBJ whole genome shotgun (WGS) entry which is preliminary data.</text>
</comment>
<evidence type="ECO:0000313" key="7">
    <source>
        <dbReference type="EMBL" id="CAG8569264.1"/>
    </source>
</evidence>
<feature type="transmembrane region" description="Helical" evidence="5">
    <location>
        <begin position="141"/>
        <end position="160"/>
    </location>
</feature>
<reference evidence="7" key="1">
    <citation type="submission" date="2021-06" db="EMBL/GenBank/DDBJ databases">
        <authorList>
            <person name="Kallberg Y."/>
            <person name="Tangrot J."/>
            <person name="Rosling A."/>
        </authorList>
    </citation>
    <scope>NUCLEOTIDE SEQUENCE</scope>
    <source>
        <strain evidence="7">IA702</strain>
    </source>
</reference>
<dbReference type="PANTHER" id="PTHR24064">
    <property type="entry name" value="SOLUTE CARRIER FAMILY 22 MEMBER"/>
    <property type="match status" value="1"/>
</dbReference>
<comment type="subcellular location">
    <subcellularLocation>
        <location evidence="1">Membrane</location>
        <topology evidence="1">Multi-pass membrane protein</topology>
    </subcellularLocation>
</comment>
<sequence length="495" mass="54043">MSPIAETEAHVLLTSGAALFAAGYIMSSGNLFPLVLPAVYSSATNKNVEAAKICLRGGMLIGQLIFGVVGDLYGRTRAYSLTLMVILASTLFITFLGDGPGLRITTSLAVMQSLQGVGIGGIYPSAILTVAEYASTNKRPIMLAAIFLLYICGSCTALAVEAISAKSDQIDSIWRFVVGLGLIPTVVALGLLRLWKIPEANHRHYEGIFLWTKGFVNYLRKNFVTYVAICGAWFVVDASAYGYRSDIRLSDINLSRNITDVNGVLPQVAIDDVLRVSCGSLLGALATLIFISYLPRRVIMALGFAASAILFIAFGYFSGPGVGYITYLTLSTVIMFAQNFGPNALTFIVAAELWCTQYRSTSYGIASACGRLGTIASYTIFRWLTIDADKTFIGPLSLAILMVLGLGFTWFLPETRGKDLDVPSRIPAAVHTLALFFDIIARHCLNCSSIVSADEESRRMFAFIRRFRKLLDVDIKLNVRKRQELNTYFGREKLC</sequence>
<dbReference type="SUPFAM" id="SSF103473">
    <property type="entry name" value="MFS general substrate transporter"/>
    <property type="match status" value="1"/>
</dbReference>
<dbReference type="GO" id="GO:0016020">
    <property type="term" value="C:membrane"/>
    <property type="evidence" value="ECO:0007669"/>
    <property type="project" value="UniProtKB-SubCell"/>
</dbReference>
<dbReference type="GO" id="GO:0022857">
    <property type="term" value="F:transmembrane transporter activity"/>
    <property type="evidence" value="ECO:0007669"/>
    <property type="project" value="InterPro"/>
</dbReference>
<keyword evidence="2 5" id="KW-0812">Transmembrane</keyword>
<dbReference type="Pfam" id="PF00083">
    <property type="entry name" value="Sugar_tr"/>
    <property type="match status" value="2"/>
</dbReference>
<feature type="transmembrane region" description="Helical" evidence="5">
    <location>
        <begin position="363"/>
        <end position="386"/>
    </location>
</feature>
<keyword evidence="3 5" id="KW-1133">Transmembrane helix</keyword>
<gene>
    <name evidence="7" type="ORF">POCULU_LOCUS5908</name>
</gene>
<dbReference type="EMBL" id="CAJVPJ010000984">
    <property type="protein sequence ID" value="CAG8569264.1"/>
    <property type="molecule type" value="Genomic_DNA"/>
</dbReference>
<feature type="transmembrane region" description="Helical" evidence="5">
    <location>
        <begin position="116"/>
        <end position="134"/>
    </location>
</feature>
<dbReference type="AlphaFoldDB" id="A0A9N9BK73"/>
<feature type="transmembrane region" description="Helical" evidence="5">
    <location>
        <begin position="223"/>
        <end position="243"/>
    </location>
</feature>
<evidence type="ECO:0000256" key="4">
    <source>
        <dbReference type="ARBA" id="ARBA00023136"/>
    </source>
</evidence>
<feature type="transmembrane region" description="Helical" evidence="5">
    <location>
        <begin position="273"/>
        <end position="291"/>
    </location>
</feature>
<name>A0A9N9BK73_9GLOM</name>
<feature type="transmembrane region" description="Helical" evidence="5">
    <location>
        <begin position="78"/>
        <end position="96"/>
    </location>
</feature>
<organism evidence="7 8">
    <name type="scientific">Paraglomus occultum</name>
    <dbReference type="NCBI Taxonomy" id="144539"/>
    <lineage>
        <taxon>Eukaryota</taxon>
        <taxon>Fungi</taxon>
        <taxon>Fungi incertae sedis</taxon>
        <taxon>Mucoromycota</taxon>
        <taxon>Glomeromycotina</taxon>
        <taxon>Glomeromycetes</taxon>
        <taxon>Paraglomerales</taxon>
        <taxon>Paraglomeraceae</taxon>
        <taxon>Paraglomus</taxon>
    </lineage>
</organism>
<evidence type="ECO:0000313" key="8">
    <source>
        <dbReference type="Proteomes" id="UP000789572"/>
    </source>
</evidence>